<dbReference type="PANTHER" id="PTHR13308">
    <property type="entry name" value="NEDD4-BINDING PROTEIN 2-LIKE 1"/>
    <property type="match status" value="1"/>
</dbReference>
<dbReference type="GO" id="GO:0005634">
    <property type="term" value="C:nucleus"/>
    <property type="evidence" value="ECO:0007669"/>
    <property type="project" value="TreeGrafter"/>
</dbReference>
<proteinExistence type="predicted"/>
<protein>
    <recommendedName>
        <fullName evidence="5">NEDD4-binding protein 2-like 2</fullName>
    </recommendedName>
</protein>
<evidence type="ECO:0000313" key="3">
    <source>
        <dbReference type="Ensembl" id="ENSCPIP00010007730.1"/>
    </source>
</evidence>
<keyword evidence="4" id="KW-1185">Reference proteome</keyword>
<dbReference type="Pfam" id="PF13671">
    <property type="entry name" value="AAA_33"/>
    <property type="match status" value="1"/>
</dbReference>
<dbReference type="AlphaFoldDB" id="A0A8C3LAV1"/>
<dbReference type="GO" id="GO:0003714">
    <property type="term" value="F:transcription corepressor activity"/>
    <property type="evidence" value="ECO:0007669"/>
    <property type="project" value="TreeGrafter"/>
</dbReference>
<evidence type="ECO:0000256" key="2">
    <source>
        <dbReference type="SAM" id="MobiDB-lite"/>
    </source>
</evidence>
<feature type="region of interest" description="Disordered" evidence="2">
    <location>
        <begin position="173"/>
        <end position="202"/>
    </location>
</feature>
<feature type="compositionally biased region" description="Basic residues" evidence="2">
    <location>
        <begin position="609"/>
        <end position="649"/>
    </location>
</feature>
<feature type="region of interest" description="Disordered" evidence="2">
    <location>
        <begin position="1"/>
        <end position="52"/>
    </location>
</feature>
<dbReference type="Ensembl" id="ENSCPIT00010009161.1">
    <property type="protein sequence ID" value="ENSCPIP00010007730.1"/>
    <property type="gene ID" value="ENSCPIG00010006051.1"/>
</dbReference>
<reference evidence="3" key="2">
    <citation type="submission" date="2025-09" db="UniProtKB">
        <authorList>
            <consortium name="Ensembl"/>
        </authorList>
    </citation>
    <scope>IDENTIFICATION</scope>
</reference>
<dbReference type="InterPro" id="IPR027417">
    <property type="entry name" value="P-loop_NTPase"/>
</dbReference>
<sequence>MLHAESRIRQLECQDEITTEPRSKKMKSTEGAFENLSDCGNQGTQEEGDLDRTSNDLIPVCVSDNEGDNEVQKQEKIPVDVLGAASEVLPEGNLEFHQTVDSMIVQNINPPFVSINDTEDEGKEDPLTVNDVNEDNTKNSCKAFSINRNESDEEFITSKEFIGPIYKPAECNTQDQSGSCDEYQSSVGDGLHENRTEGTETEKVPAISSAVSGMDDELDQFYKEIHQLESENLNLLQEKETETSQEQYSVYNCSQTSQENYQHVLLDSPQPLLSIYKNGQYFSGEQGSQKISSEQRFVMETSGWKTENAFNGQMESNYSVPEFRPAWQSRESFIVPQGPPPPRLTHQAHFQILNSTQQKTNAFPSQNDELSYENYYGYHEGRDVNCHGPVHDQSSYSVGHTDFHSTQVFRNGNNHQSGLRSNGFCETRKEYWEEPKTYSAEQMHRFSLPPEERFDCSRKVLLILRGLPGSGKSTLSRFLLDHSRDGIVLSTDDYFRQQDGYTYNAAQLGDAHDWNQKRAKQAMEQGKSPVIIDNTNTQAWEMKPYVEVALEKGYRVEFREPDTWWKFDPEELEKRNKHGVTREKIAQMLERYEYQISIPIVMNSELPPHKHTQRPPLQRRHRERIVKKNHGHPLAKVKQRKKRKRNKKMKMTEITKQNLGGTAHLIPDNQETSESEGDDSEEENRKSLCASGEGPEDPMGGCEERPNGDKESGTEAVSSPVTEISAVSNGVLTHEVPVESDSSLLTDKKPLCTGSTTKNVFDDEEVNQRHRENLCKSSTLKVKNDANCIQEEECNCEGNSLLSSTESKLKSTRGPDMEAEQLLLNGEEKEISLCHNSKVHYYVPDSNTDNKSAMKPEENCSNAWAFFSINLSTEELQQGFDAQLSPSWSEDKFVGEQRQKKVRKPKQMSTNSSTERNCPQPSEGSVKENHQELVTEEAGNIESNGVLASSPGEVHVGSLVEPRSTSTHYSMPVNASGNDAAPVAPKRKRYRRIVNLAPKFNLPREIAGGMEGGEEVPLKGDGPSESVLEVEQKGFLHQDCELGREQNLAFQEYAAPYSGPEAPCSLPTPDVDSPLRAVSYFRLGRSSPVPKYSCSVCVISKTKKEQAQTPRQHQAVGNKEGEGEQAASDVISSQPDILSSVQDVSEYAEDSSILERCVANVHKADGPDPSAASPPEFKQDVNMKTSFLGLPLSIGFAFQLVQLFGSPGLPLADTITHEDINESHHENEDSSEMLPEMSPGVMEENTMTCASSGCLGAVLHR</sequence>
<dbReference type="SUPFAM" id="SSF52540">
    <property type="entry name" value="P-loop containing nucleoside triphosphate hydrolases"/>
    <property type="match status" value="1"/>
</dbReference>
<accession>A0A8C3LAV1</accession>
<keyword evidence="1" id="KW-0175">Coiled coil</keyword>
<dbReference type="GO" id="GO:0000122">
    <property type="term" value="P:negative regulation of transcription by RNA polymerase II"/>
    <property type="evidence" value="ECO:0007669"/>
    <property type="project" value="TreeGrafter"/>
</dbReference>
<feature type="coiled-coil region" evidence="1">
    <location>
        <begin position="211"/>
        <end position="245"/>
    </location>
</feature>
<name>A0A8C3LAV1_CHRPC</name>
<feature type="compositionally biased region" description="Acidic residues" evidence="2">
    <location>
        <begin position="671"/>
        <end position="682"/>
    </location>
</feature>
<evidence type="ECO:0008006" key="5">
    <source>
        <dbReference type="Google" id="ProtNLM"/>
    </source>
</evidence>
<feature type="compositionally biased region" description="Polar residues" evidence="2">
    <location>
        <begin position="715"/>
        <end position="730"/>
    </location>
</feature>
<feature type="compositionally biased region" description="Basic and acidic residues" evidence="2">
    <location>
        <begin position="1"/>
        <end position="12"/>
    </location>
</feature>
<dbReference type="Proteomes" id="UP000694543">
    <property type="component" value="Unplaced"/>
</dbReference>
<organism evidence="3 4">
    <name type="scientific">Chrysolophus pictus</name>
    <name type="common">Golden pheasant</name>
    <name type="synonym">Phasianus pictus</name>
    <dbReference type="NCBI Taxonomy" id="9089"/>
    <lineage>
        <taxon>Eukaryota</taxon>
        <taxon>Metazoa</taxon>
        <taxon>Chordata</taxon>
        <taxon>Craniata</taxon>
        <taxon>Vertebrata</taxon>
        <taxon>Euteleostomi</taxon>
        <taxon>Archelosauria</taxon>
        <taxon>Archosauria</taxon>
        <taxon>Dinosauria</taxon>
        <taxon>Saurischia</taxon>
        <taxon>Theropoda</taxon>
        <taxon>Coelurosauria</taxon>
        <taxon>Aves</taxon>
        <taxon>Neognathae</taxon>
        <taxon>Galloanserae</taxon>
        <taxon>Galliformes</taxon>
        <taxon>Phasianidae</taxon>
        <taxon>Phasianinae</taxon>
        <taxon>Chrysolophus</taxon>
    </lineage>
</organism>
<feature type="region of interest" description="Disordered" evidence="2">
    <location>
        <begin position="1106"/>
        <end position="1131"/>
    </location>
</feature>
<dbReference type="PANTHER" id="PTHR13308:SF23">
    <property type="entry name" value="NEDD4-BINDING PROTEIN 2-LIKE 2"/>
    <property type="match status" value="1"/>
</dbReference>
<evidence type="ECO:0000313" key="4">
    <source>
        <dbReference type="Proteomes" id="UP000694543"/>
    </source>
</evidence>
<feature type="compositionally biased region" description="Polar residues" evidence="2">
    <location>
        <begin position="965"/>
        <end position="977"/>
    </location>
</feature>
<dbReference type="Gene3D" id="3.40.50.300">
    <property type="entry name" value="P-loop containing nucleotide triphosphate hydrolases"/>
    <property type="match status" value="1"/>
</dbReference>
<feature type="region of interest" description="Disordered" evidence="2">
    <location>
        <begin position="965"/>
        <end position="984"/>
    </location>
</feature>
<feature type="compositionally biased region" description="Polar residues" evidence="2">
    <location>
        <begin position="907"/>
        <end position="923"/>
    </location>
</feature>
<feature type="compositionally biased region" description="Basic and acidic residues" evidence="2">
    <location>
        <begin position="702"/>
        <end position="713"/>
    </location>
</feature>
<feature type="compositionally biased region" description="Basic and acidic residues" evidence="2">
    <location>
        <begin position="190"/>
        <end position="202"/>
    </location>
</feature>
<evidence type="ECO:0000256" key="1">
    <source>
        <dbReference type="SAM" id="Coils"/>
    </source>
</evidence>
<feature type="region of interest" description="Disordered" evidence="2">
    <location>
        <begin position="604"/>
        <end position="730"/>
    </location>
</feature>
<reference evidence="3" key="1">
    <citation type="submission" date="2025-08" db="UniProtKB">
        <authorList>
            <consortium name="Ensembl"/>
        </authorList>
    </citation>
    <scope>IDENTIFICATION</scope>
</reference>
<dbReference type="InterPro" id="IPR026302">
    <property type="entry name" value="NEDD4-bd_p2"/>
</dbReference>
<feature type="compositionally biased region" description="Polar residues" evidence="2">
    <location>
        <begin position="173"/>
        <end position="187"/>
    </location>
</feature>
<feature type="region of interest" description="Disordered" evidence="2">
    <location>
        <begin position="894"/>
        <end position="927"/>
    </location>
</feature>